<dbReference type="RefSeq" id="WP_122115500.1">
    <property type="nucleotide sequence ID" value="NZ_DAWEFO010000086.1"/>
</dbReference>
<evidence type="ECO:0000313" key="4">
    <source>
        <dbReference type="Proteomes" id="UP000434916"/>
    </source>
</evidence>
<keyword evidence="1" id="KW-1133">Transmembrane helix</keyword>
<keyword evidence="1" id="KW-0472">Membrane</keyword>
<keyword evidence="1" id="KW-0812">Transmembrane</keyword>
<dbReference type="STRING" id="46503.ERS852463_03529"/>
<feature type="transmembrane region" description="Helical" evidence="1">
    <location>
        <begin position="61"/>
        <end position="82"/>
    </location>
</feature>
<evidence type="ECO:0000256" key="1">
    <source>
        <dbReference type="SAM" id="Phobius"/>
    </source>
</evidence>
<dbReference type="EMBL" id="WNDD01000013">
    <property type="protein sequence ID" value="MTV02561.1"/>
    <property type="molecule type" value="Genomic_DNA"/>
</dbReference>
<feature type="transmembrane region" description="Helical" evidence="1">
    <location>
        <begin position="21"/>
        <end position="41"/>
    </location>
</feature>
<dbReference type="AlphaFoldDB" id="A0A3E4ZV95"/>
<dbReference type="Proteomes" id="UP000434916">
    <property type="component" value="Unassembled WGS sequence"/>
</dbReference>
<evidence type="ECO:0000313" key="5">
    <source>
        <dbReference type="Proteomes" id="UP000482671"/>
    </source>
</evidence>
<accession>A0A3E4ZV95</accession>
<comment type="caution">
    <text evidence="3">The sequence shown here is derived from an EMBL/GenBank/DDBJ whole genome shotgun (WGS) entry which is preliminary data.</text>
</comment>
<gene>
    <name evidence="2" type="ORF">GMD82_03675</name>
    <name evidence="3" type="ORF">GME02_13065</name>
</gene>
<evidence type="ECO:0000313" key="2">
    <source>
        <dbReference type="EMBL" id="MTU38619.1"/>
    </source>
</evidence>
<feature type="transmembrane region" description="Helical" evidence="1">
    <location>
        <begin position="89"/>
        <end position="109"/>
    </location>
</feature>
<dbReference type="EMBL" id="WNCN01000004">
    <property type="protein sequence ID" value="MTU38619.1"/>
    <property type="molecule type" value="Genomic_DNA"/>
</dbReference>
<protein>
    <submittedName>
        <fullName evidence="3">Uncharacterized protein</fullName>
    </submittedName>
</protein>
<name>A0A3E4ZV95_9BACT</name>
<feature type="transmembrane region" description="Helical" evidence="1">
    <location>
        <begin position="135"/>
        <end position="158"/>
    </location>
</feature>
<evidence type="ECO:0000313" key="3">
    <source>
        <dbReference type="EMBL" id="MTV02561.1"/>
    </source>
</evidence>
<proteinExistence type="predicted"/>
<sequence length="196" mass="22213">MNKQHLYGLINPFERIAGLEALLWGLAGMVVSTALSFYSGWHYHGLLHFGPAPNPAWWCYAVEHLAVWLIPAVMFYLGGLLLSRSRIRMVDVLGTVVFAQLPLIVMNLFNFLPPMQKLAQIDVNMPPAEIMQQPGFLVGIWLSLVSFVFLIWALVWMFQALKVSCNLKGYRLGILYCVGIFGGDVLCRYLIKWACY</sequence>
<keyword evidence="4" id="KW-1185">Reference proteome</keyword>
<reference evidence="4 5" key="1">
    <citation type="journal article" date="2019" name="Nat. Med.">
        <title>A library of human gut bacterial isolates paired with longitudinal multiomics data enables mechanistic microbiome research.</title>
        <authorList>
            <person name="Poyet M."/>
            <person name="Groussin M."/>
            <person name="Gibbons S.M."/>
            <person name="Avila-Pacheco J."/>
            <person name="Jiang X."/>
            <person name="Kearney S.M."/>
            <person name="Perrotta A.R."/>
            <person name="Berdy B."/>
            <person name="Zhao S."/>
            <person name="Lieberman T.D."/>
            <person name="Swanson P.K."/>
            <person name="Smith M."/>
            <person name="Roesemann S."/>
            <person name="Alexander J.E."/>
            <person name="Rich S.A."/>
            <person name="Livny J."/>
            <person name="Vlamakis H."/>
            <person name="Clish C."/>
            <person name="Bullock K."/>
            <person name="Deik A."/>
            <person name="Scott J."/>
            <person name="Pierce K.A."/>
            <person name="Xavier R.J."/>
            <person name="Alm E.J."/>
        </authorList>
    </citation>
    <scope>NUCLEOTIDE SEQUENCE [LARGE SCALE GENOMIC DNA]</scope>
    <source>
        <strain evidence="3 5">BIOML-A11</strain>
        <strain evidence="2 4">BIOML-A29</strain>
    </source>
</reference>
<organism evidence="3 5">
    <name type="scientific">Parabacteroides merdae</name>
    <dbReference type="NCBI Taxonomy" id="46503"/>
    <lineage>
        <taxon>Bacteria</taxon>
        <taxon>Pseudomonadati</taxon>
        <taxon>Bacteroidota</taxon>
        <taxon>Bacteroidia</taxon>
        <taxon>Bacteroidales</taxon>
        <taxon>Tannerellaceae</taxon>
        <taxon>Parabacteroides</taxon>
    </lineage>
</organism>
<feature type="transmembrane region" description="Helical" evidence="1">
    <location>
        <begin position="170"/>
        <end position="191"/>
    </location>
</feature>
<dbReference type="Proteomes" id="UP000482671">
    <property type="component" value="Unassembled WGS sequence"/>
</dbReference>